<keyword evidence="2" id="KW-1185">Reference proteome</keyword>
<proteinExistence type="predicted"/>
<comment type="caution">
    <text evidence="1">The sequence shown here is derived from an EMBL/GenBank/DDBJ whole genome shotgun (WGS) entry which is preliminary data.</text>
</comment>
<dbReference type="AlphaFoldDB" id="A0A5C8NK15"/>
<gene>
    <name evidence="1" type="ORF">FHP06_06910</name>
</gene>
<dbReference type="InterPro" id="IPR019587">
    <property type="entry name" value="Polyketide_cyclase/dehydratase"/>
</dbReference>
<organism evidence="1 2">
    <name type="scientific">Aeromicrobium terrae</name>
    <dbReference type="NCBI Taxonomy" id="2498846"/>
    <lineage>
        <taxon>Bacteria</taxon>
        <taxon>Bacillati</taxon>
        <taxon>Actinomycetota</taxon>
        <taxon>Actinomycetes</taxon>
        <taxon>Propionibacteriales</taxon>
        <taxon>Nocardioidaceae</taxon>
        <taxon>Aeromicrobium</taxon>
    </lineage>
</organism>
<reference evidence="1 2" key="1">
    <citation type="submission" date="2019-06" db="EMBL/GenBank/DDBJ databases">
        <title>Aeromicrobium sp. nov., isolated from a maize field.</title>
        <authorList>
            <person name="Lin S.-Y."/>
            <person name="Tsai C.-F."/>
            <person name="Young C.-C."/>
        </authorList>
    </citation>
    <scope>NUCLEOTIDE SEQUENCE [LARGE SCALE GENOMIC DNA]</scope>
    <source>
        <strain evidence="1 2">CC-CFT486</strain>
    </source>
</reference>
<dbReference type="Gene3D" id="3.30.530.20">
    <property type="match status" value="1"/>
</dbReference>
<dbReference type="RefSeq" id="WP_147685202.1">
    <property type="nucleotide sequence ID" value="NZ_VDUX01000003.1"/>
</dbReference>
<dbReference type="EMBL" id="VDUX01000003">
    <property type="protein sequence ID" value="TXL61161.1"/>
    <property type="molecule type" value="Genomic_DNA"/>
</dbReference>
<evidence type="ECO:0000313" key="2">
    <source>
        <dbReference type="Proteomes" id="UP000321571"/>
    </source>
</evidence>
<dbReference type="OrthoDB" id="4618973at2"/>
<protein>
    <submittedName>
        <fullName evidence="1">SRPBCC family protein</fullName>
    </submittedName>
</protein>
<evidence type="ECO:0000313" key="1">
    <source>
        <dbReference type="EMBL" id="TXL61161.1"/>
    </source>
</evidence>
<dbReference type="Proteomes" id="UP000321571">
    <property type="component" value="Unassembled WGS sequence"/>
</dbReference>
<dbReference type="Pfam" id="PF10604">
    <property type="entry name" value="Polyketide_cyc2"/>
    <property type="match status" value="1"/>
</dbReference>
<dbReference type="InterPro" id="IPR023393">
    <property type="entry name" value="START-like_dom_sf"/>
</dbReference>
<sequence length="162" mass="17844">MVRRLRKGDTATSSIEVDRPPEDVWALVGDPLRYPELSPETFRVSWLRGATAPVVGARFRGWNRKRAAVWATTCHVDAYEPGRMLSFTPVTAGSLTRWTWQVEPGAAPGATRLTETVELAKDMPVLLVGYELLVMGDSDRLAALQDNVATSVARVKEHLEAG</sequence>
<accession>A0A5C8NK15</accession>
<dbReference type="CDD" id="cd07812">
    <property type="entry name" value="SRPBCC"/>
    <property type="match status" value="1"/>
</dbReference>
<name>A0A5C8NK15_9ACTN</name>
<dbReference type="SUPFAM" id="SSF55961">
    <property type="entry name" value="Bet v1-like"/>
    <property type="match status" value="1"/>
</dbReference>